<keyword evidence="3" id="KW-0808">Transferase</keyword>
<reference evidence="10 11" key="1">
    <citation type="submission" date="2016-11" db="EMBL/GenBank/DDBJ databases">
        <authorList>
            <person name="Jaros S."/>
            <person name="Januszkiewicz K."/>
            <person name="Wedrychowicz H."/>
        </authorList>
    </citation>
    <scope>NUCLEOTIDE SEQUENCE [LARGE SCALE GENOMIC DNA]</scope>
    <source>
        <strain evidence="10 11">OK807</strain>
    </source>
</reference>
<feature type="compositionally biased region" description="Polar residues" evidence="8">
    <location>
        <begin position="387"/>
        <end position="405"/>
    </location>
</feature>
<comment type="similarity">
    <text evidence="1">Belongs to the protein kinase superfamily. NEK Ser/Thr protein kinase family. NIMA subfamily.</text>
</comment>
<dbReference type="Gene3D" id="3.30.200.20">
    <property type="entry name" value="Phosphorylase Kinase, domain 1"/>
    <property type="match status" value="1"/>
</dbReference>
<keyword evidence="4 7" id="KW-0547">Nucleotide-binding</keyword>
<dbReference type="EC" id="2.7.11.1" evidence="2"/>
<gene>
    <name evidence="10" type="ORF">SAMN02787144_101350</name>
</gene>
<evidence type="ECO:0000313" key="11">
    <source>
        <dbReference type="Proteomes" id="UP000181909"/>
    </source>
</evidence>
<evidence type="ECO:0000313" key="10">
    <source>
        <dbReference type="EMBL" id="SFY19786.1"/>
    </source>
</evidence>
<dbReference type="AlphaFoldDB" id="A0A1K2D9N2"/>
<accession>A0A1K2D9N2</accession>
<dbReference type="PROSITE" id="PS50011">
    <property type="entry name" value="PROTEIN_KINASE_DOM"/>
    <property type="match status" value="1"/>
</dbReference>
<dbReference type="Proteomes" id="UP000181909">
    <property type="component" value="Unassembled WGS sequence"/>
</dbReference>
<protein>
    <recommendedName>
        <fullName evidence="2">non-specific serine/threonine protein kinase</fullName>
        <ecNumber evidence="2">2.7.11.1</ecNumber>
    </recommendedName>
</protein>
<dbReference type="PANTHER" id="PTHR43671">
    <property type="entry name" value="SERINE/THREONINE-PROTEIN KINASE NEK"/>
    <property type="match status" value="1"/>
</dbReference>
<dbReference type="PROSITE" id="PS00107">
    <property type="entry name" value="PROTEIN_KINASE_ATP"/>
    <property type="match status" value="1"/>
</dbReference>
<feature type="domain" description="Protein kinase" evidence="9">
    <location>
        <begin position="4"/>
        <end position="254"/>
    </location>
</feature>
<name>A0A1K2D9N2_STRAR</name>
<dbReference type="Pfam" id="PF00069">
    <property type="entry name" value="Pkinase"/>
    <property type="match status" value="1"/>
</dbReference>
<evidence type="ECO:0000256" key="6">
    <source>
        <dbReference type="ARBA" id="ARBA00022840"/>
    </source>
</evidence>
<feature type="region of interest" description="Disordered" evidence="8">
    <location>
        <begin position="375"/>
        <end position="420"/>
    </location>
</feature>
<evidence type="ECO:0000256" key="7">
    <source>
        <dbReference type="PROSITE-ProRule" id="PRU10141"/>
    </source>
</evidence>
<dbReference type="InterPro" id="IPR011009">
    <property type="entry name" value="Kinase-like_dom_sf"/>
</dbReference>
<proteinExistence type="inferred from homology"/>
<dbReference type="SUPFAM" id="SSF56112">
    <property type="entry name" value="Protein kinase-like (PK-like)"/>
    <property type="match status" value="1"/>
</dbReference>
<feature type="compositionally biased region" description="Polar residues" evidence="8">
    <location>
        <begin position="300"/>
        <end position="313"/>
    </location>
</feature>
<feature type="region of interest" description="Disordered" evidence="8">
    <location>
        <begin position="274"/>
        <end position="352"/>
    </location>
</feature>
<dbReference type="GO" id="GO:0004674">
    <property type="term" value="F:protein serine/threonine kinase activity"/>
    <property type="evidence" value="ECO:0007669"/>
    <property type="project" value="UniProtKB-KW"/>
</dbReference>
<sequence>MGAYHLLARLGAGGMGQVYLGRSPGGRLVAVKVIREEISDHPEALARFRRETATVEAVRSAYTAQLIEASLDAPPYWLATEYVSGPTLRGAVGASGPFPADSALRLLAALAEGLAAVHAHGVTHRDLKPHNVILSPQGPQLIDFGIARGLEQTILTRDGMVSGTPGFTAPEVLLRNEVGPAADVFALGATLAYTATGRPPYGTGEPAAVSYRTVHEDIDLAGVRPELAEIIRQCVAKGPEDRPEPAAVIAHCAVDSPLASDAHYRMLVRTAEPVPEPGYATTPPTPSGVHLEAEPETGTVRASESGAGTQPTNREPVVGTAELVATTAPKGLPDTAPDDGPDPQRRPARTSRGRAWLAVCAVAIAVPMTVWLLPESDSRDTGADPTTEITTSGQPTAPRTASSPSAGKRPAGGPPDHIVNDRVSQDRWTLSDDPAQAAQGIGSCDLSSIADASPPTGLRSSVSHTTGSDTATLELRPQNAGEGERPAPYYISVGVRPPHETDRSTGRPLRSVSKGIGFTSKPVDIYSRWTSGGTVRFKYPDDFRAHFGERTVDALPVGDDRGDWTVVLYHVEGGSTKYTSVVCNGFHA</sequence>
<feature type="region of interest" description="Disordered" evidence="8">
    <location>
        <begin position="445"/>
        <end position="513"/>
    </location>
</feature>
<keyword evidence="6 7" id="KW-0067">ATP-binding</keyword>
<dbReference type="SMART" id="SM00220">
    <property type="entry name" value="S_TKc"/>
    <property type="match status" value="1"/>
</dbReference>
<keyword evidence="5 10" id="KW-0418">Kinase</keyword>
<dbReference type="InterPro" id="IPR008271">
    <property type="entry name" value="Ser/Thr_kinase_AS"/>
</dbReference>
<feature type="binding site" evidence="7">
    <location>
        <position position="32"/>
    </location>
    <ligand>
        <name>ATP</name>
        <dbReference type="ChEBI" id="CHEBI:30616"/>
    </ligand>
</feature>
<evidence type="ECO:0000256" key="3">
    <source>
        <dbReference type="ARBA" id="ARBA00022679"/>
    </source>
</evidence>
<evidence type="ECO:0000256" key="2">
    <source>
        <dbReference type="ARBA" id="ARBA00012513"/>
    </source>
</evidence>
<evidence type="ECO:0000256" key="5">
    <source>
        <dbReference type="ARBA" id="ARBA00022777"/>
    </source>
</evidence>
<dbReference type="Gene3D" id="1.10.510.10">
    <property type="entry name" value="Transferase(Phosphotransferase) domain 1"/>
    <property type="match status" value="1"/>
</dbReference>
<dbReference type="GO" id="GO:0005524">
    <property type="term" value="F:ATP binding"/>
    <property type="evidence" value="ECO:0007669"/>
    <property type="project" value="UniProtKB-UniRule"/>
</dbReference>
<dbReference type="PROSITE" id="PS00108">
    <property type="entry name" value="PROTEIN_KINASE_ST"/>
    <property type="match status" value="1"/>
</dbReference>
<dbReference type="InterPro" id="IPR017441">
    <property type="entry name" value="Protein_kinase_ATP_BS"/>
</dbReference>
<keyword evidence="10" id="KW-0723">Serine/threonine-protein kinase</keyword>
<evidence type="ECO:0000256" key="8">
    <source>
        <dbReference type="SAM" id="MobiDB-lite"/>
    </source>
</evidence>
<evidence type="ECO:0000256" key="1">
    <source>
        <dbReference type="ARBA" id="ARBA00010886"/>
    </source>
</evidence>
<dbReference type="InterPro" id="IPR050660">
    <property type="entry name" value="NEK_Ser/Thr_kinase"/>
</dbReference>
<evidence type="ECO:0000259" key="9">
    <source>
        <dbReference type="PROSITE" id="PS50011"/>
    </source>
</evidence>
<feature type="compositionally biased region" description="Polar residues" evidence="8">
    <location>
        <begin position="458"/>
        <end position="471"/>
    </location>
</feature>
<dbReference type="InterPro" id="IPR000719">
    <property type="entry name" value="Prot_kinase_dom"/>
</dbReference>
<organism evidence="10 11">
    <name type="scientific">Streptomyces atratus</name>
    <dbReference type="NCBI Taxonomy" id="1893"/>
    <lineage>
        <taxon>Bacteria</taxon>
        <taxon>Bacillati</taxon>
        <taxon>Actinomycetota</taxon>
        <taxon>Actinomycetes</taxon>
        <taxon>Kitasatosporales</taxon>
        <taxon>Streptomycetaceae</taxon>
        <taxon>Streptomyces</taxon>
    </lineage>
</organism>
<dbReference type="STRING" id="1893.SAMN02787144_101350"/>
<dbReference type="PANTHER" id="PTHR43671:SF13">
    <property type="entry name" value="SERINE_THREONINE-PROTEIN KINASE NEK2"/>
    <property type="match status" value="1"/>
</dbReference>
<dbReference type="EMBL" id="FPJO01000013">
    <property type="protein sequence ID" value="SFY19786.1"/>
    <property type="molecule type" value="Genomic_DNA"/>
</dbReference>
<evidence type="ECO:0000256" key="4">
    <source>
        <dbReference type="ARBA" id="ARBA00022741"/>
    </source>
</evidence>
<dbReference type="CDD" id="cd14014">
    <property type="entry name" value="STKc_PknB_like"/>
    <property type="match status" value="1"/>
</dbReference>